<protein>
    <submittedName>
        <fullName evidence="1">Uncharacterized protein</fullName>
    </submittedName>
</protein>
<keyword evidence="2" id="KW-1185">Reference proteome</keyword>
<accession>A0ACC0LYH9</accession>
<name>A0ACC0LYH9_RHOML</name>
<evidence type="ECO:0000313" key="2">
    <source>
        <dbReference type="Proteomes" id="UP001062846"/>
    </source>
</evidence>
<evidence type="ECO:0000313" key="1">
    <source>
        <dbReference type="EMBL" id="KAI8533720.1"/>
    </source>
</evidence>
<sequence>MESSPESRPTKSQHEQWMVQHRVFEIYNLYIDLPHNAKAVALEVQRDKHIEYLTKGLRQLGPTFAVLDAKVVVVELMELAGSGGMPMVVVVVVVEVVMELQR</sequence>
<organism evidence="1 2">
    <name type="scientific">Rhododendron molle</name>
    <name type="common">Chinese azalea</name>
    <name type="synonym">Azalea mollis</name>
    <dbReference type="NCBI Taxonomy" id="49168"/>
    <lineage>
        <taxon>Eukaryota</taxon>
        <taxon>Viridiplantae</taxon>
        <taxon>Streptophyta</taxon>
        <taxon>Embryophyta</taxon>
        <taxon>Tracheophyta</taxon>
        <taxon>Spermatophyta</taxon>
        <taxon>Magnoliopsida</taxon>
        <taxon>eudicotyledons</taxon>
        <taxon>Gunneridae</taxon>
        <taxon>Pentapetalae</taxon>
        <taxon>asterids</taxon>
        <taxon>Ericales</taxon>
        <taxon>Ericaceae</taxon>
        <taxon>Ericoideae</taxon>
        <taxon>Rhodoreae</taxon>
        <taxon>Rhododendron</taxon>
    </lineage>
</organism>
<reference evidence="1" key="1">
    <citation type="submission" date="2022-02" db="EMBL/GenBank/DDBJ databases">
        <title>Plant Genome Project.</title>
        <authorList>
            <person name="Zhang R.-G."/>
        </authorList>
    </citation>
    <scope>NUCLEOTIDE SEQUENCE</scope>
    <source>
        <strain evidence="1">AT1</strain>
    </source>
</reference>
<dbReference type="Proteomes" id="UP001062846">
    <property type="component" value="Chromosome 10"/>
</dbReference>
<proteinExistence type="predicted"/>
<gene>
    <name evidence="1" type="ORF">RHMOL_Rhmol10G0031000</name>
</gene>
<dbReference type="EMBL" id="CM046397">
    <property type="protein sequence ID" value="KAI8533720.1"/>
    <property type="molecule type" value="Genomic_DNA"/>
</dbReference>
<comment type="caution">
    <text evidence="1">The sequence shown here is derived from an EMBL/GenBank/DDBJ whole genome shotgun (WGS) entry which is preliminary data.</text>
</comment>